<proteinExistence type="predicted"/>
<feature type="non-terminal residue" evidence="2">
    <location>
        <position position="28"/>
    </location>
</feature>
<reference evidence="2" key="1">
    <citation type="submission" date="2018-05" db="EMBL/GenBank/DDBJ databases">
        <authorList>
            <person name="Lanie J.A."/>
            <person name="Ng W.-L."/>
            <person name="Kazmierczak K.M."/>
            <person name="Andrzejewski T.M."/>
            <person name="Davidsen T.M."/>
            <person name="Wayne K.J."/>
            <person name="Tettelin H."/>
            <person name="Glass J.I."/>
            <person name="Rusch D."/>
            <person name="Podicherti R."/>
            <person name="Tsui H.-C.T."/>
            <person name="Winkler M.E."/>
        </authorList>
    </citation>
    <scope>NUCLEOTIDE SEQUENCE</scope>
</reference>
<evidence type="ECO:0000256" key="1">
    <source>
        <dbReference type="SAM" id="MobiDB-lite"/>
    </source>
</evidence>
<gene>
    <name evidence="2" type="ORF">METZ01_LOCUS439304</name>
</gene>
<dbReference type="EMBL" id="UINC01178346">
    <property type="protein sequence ID" value="SVD86450.1"/>
    <property type="molecule type" value="Genomic_DNA"/>
</dbReference>
<feature type="non-terminal residue" evidence="2">
    <location>
        <position position="1"/>
    </location>
</feature>
<name>A0A382YTN1_9ZZZZ</name>
<sequence>LSYQMSSVPETTLQSYRPRLMQTDRTGA</sequence>
<protein>
    <submittedName>
        <fullName evidence="2">Uncharacterized protein</fullName>
    </submittedName>
</protein>
<feature type="compositionally biased region" description="Polar residues" evidence="1">
    <location>
        <begin position="1"/>
        <end position="15"/>
    </location>
</feature>
<evidence type="ECO:0000313" key="2">
    <source>
        <dbReference type="EMBL" id="SVD86450.1"/>
    </source>
</evidence>
<feature type="region of interest" description="Disordered" evidence="1">
    <location>
        <begin position="1"/>
        <end position="28"/>
    </location>
</feature>
<organism evidence="2">
    <name type="scientific">marine metagenome</name>
    <dbReference type="NCBI Taxonomy" id="408172"/>
    <lineage>
        <taxon>unclassified sequences</taxon>
        <taxon>metagenomes</taxon>
        <taxon>ecological metagenomes</taxon>
    </lineage>
</organism>
<dbReference type="AlphaFoldDB" id="A0A382YTN1"/>
<accession>A0A382YTN1</accession>